<name>A0A914RAY9_PAREQ</name>
<dbReference type="AlphaFoldDB" id="A0A914RAY9"/>
<evidence type="ECO:0000313" key="3">
    <source>
        <dbReference type="WBParaSite" id="PEQ_0000344101-mRNA-1"/>
    </source>
</evidence>
<dbReference type="Proteomes" id="UP000887564">
    <property type="component" value="Unplaced"/>
</dbReference>
<keyword evidence="2" id="KW-1185">Reference proteome</keyword>
<accession>A0A914RAY9</accession>
<feature type="chain" id="PRO_5036975459" evidence="1">
    <location>
        <begin position="19"/>
        <end position="52"/>
    </location>
</feature>
<organism evidence="2 3">
    <name type="scientific">Parascaris equorum</name>
    <name type="common">Equine roundworm</name>
    <dbReference type="NCBI Taxonomy" id="6256"/>
    <lineage>
        <taxon>Eukaryota</taxon>
        <taxon>Metazoa</taxon>
        <taxon>Ecdysozoa</taxon>
        <taxon>Nematoda</taxon>
        <taxon>Chromadorea</taxon>
        <taxon>Rhabditida</taxon>
        <taxon>Spirurina</taxon>
        <taxon>Ascaridomorpha</taxon>
        <taxon>Ascaridoidea</taxon>
        <taxon>Ascarididae</taxon>
        <taxon>Parascaris</taxon>
    </lineage>
</organism>
<proteinExistence type="predicted"/>
<protein>
    <submittedName>
        <fullName evidence="3">Uncharacterized protein</fullName>
    </submittedName>
</protein>
<reference evidence="3" key="1">
    <citation type="submission" date="2022-11" db="UniProtKB">
        <authorList>
            <consortium name="WormBaseParasite"/>
        </authorList>
    </citation>
    <scope>IDENTIFICATION</scope>
</reference>
<dbReference type="WBParaSite" id="PEQ_0000344101-mRNA-1">
    <property type="protein sequence ID" value="PEQ_0000344101-mRNA-1"/>
    <property type="gene ID" value="PEQ_0000344101"/>
</dbReference>
<evidence type="ECO:0000313" key="2">
    <source>
        <dbReference type="Proteomes" id="UP000887564"/>
    </source>
</evidence>
<keyword evidence="1" id="KW-0732">Signal</keyword>
<feature type="signal peptide" evidence="1">
    <location>
        <begin position="1"/>
        <end position="18"/>
    </location>
</feature>
<sequence>MSPVSLCVMLSTTTFLLVVPIPRINYPSAQETRSHLNSPHTILYRSALEGTC</sequence>
<evidence type="ECO:0000256" key="1">
    <source>
        <dbReference type="SAM" id="SignalP"/>
    </source>
</evidence>